<comment type="caution">
    <text evidence="3">The sequence shown here is derived from an EMBL/GenBank/DDBJ whole genome shotgun (WGS) entry which is preliminary data.</text>
</comment>
<dbReference type="PANTHER" id="PTHR43213:SF5">
    <property type="entry name" value="BIFUNCTIONAL DTTP_UTP PYROPHOSPHATASE_METHYLTRANSFERASE PROTEIN-RELATED"/>
    <property type="match status" value="1"/>
</dbReference>
<dbReference type="InterPro" id="IPR003697">
    <property type="entry name" value="Maf-like"/>
</dbReference>
<dbReference type="SUPFAM" id="SSF52972">
    <property type="entry name" value="ITPase-like"/>
    <property type="match status" value="1"/>
</dbReference>
<evidence type="ECO:0008006" key="4">
    <source>
        <dbReference type="Google" id="ProtNLM"/>
    </source>
</evidence>
<dbReference type="Gene3D" id="3.90.950.10">
    <property type="match status" value="1"/>
</dbReference>
<keyword evidence="2" id="KW-0378">Hydrolase</keyword>
<evidence type="ECO:0000313" key="3">
    <source>
        <dbReference type="EMBL" id="KKK82794.1"/>
    </source>
</evidence>
<accession>A0A0F9AWI9</accession>
<evidence type="ECO:0000256" key="1">
    <source>
        <dbReference type="ARBA" id="ARBA00001968"/>
    </source>
</evidence>
<dbReference type="GO" id="GO:0047429">
    <property type="term" value="F:nucleoside triphosphate diphosphatase activity"/>
    <property type="evidence" value="ECO:0007669"/>
    <property type="project" value="InterPro"/>
</dbReference>
<proteinExistence type="predicted"/>
<protein>
    <recommendedName>
        <fullName evidence="4">Maf-like protein</fullName>
    </recommendedName>
</protein>
<comment type="cofactor">
    <cofactor evidence="1">
        <name>a divalent metal cation</name>
        <dbReference type="ChEBI" id="CHEBI:60240"/>
    </cofactor>
</comment>
<feature type="non-terminal residue" evidence="3">
    <location>
        <position position="1"/>
    </location>
</feature>
<name>A0A0F9AWI9_9ZZZZ</name>
<gene>
    <name evidence="3" type="ORF">LCGC14_2799860</name>
</gene>
<dbReference type="AlphaFoldDB" id="A0A0F9AWI9"/>
<dbReference type="PANTHER" id="PTHR43213">
    <property type="entry name" value="BIFUNCTIONAL DTTP/UTP PYROPHOSPHATASE/METHYLTRANSFERASE PROTEIN-RELATED"/>
    <property type="match status" value="1"/>
</dbReference>
<dbReference type="InterPro" id="IPR029001">
    <property type="entry name" value="ITPase-like_fam"/>
</dbReference>
<evidence type="ECO:0000256" key="2">
    <source>
        <dbReference type="ARBA" id="ARBA00022801"/>
    </source>
</evidence>
<dbReference type="EMBL" id="LAZR01052507">
    <property type="protein sequence ID" value="KKK82794.1"/>
    <property type="molecule type" value="Genomic_DNA"/>
</dbReference>
<organism evidence="3">
    <name type="scientific">marine sediment metagenome</name>
    <dbReference type="NCBI Taxonomy" id="412755"/>
    <lineage>
        <taxon>unclassified sequences</taxon>
        <taxon>metagenomes</taxon>
        <taxon>ecological metagenomes</taxon>
    </lineage>
</organism>
<reference evidence="3" key="1">
    <citation type="journal article" date="2015" name="Nature">
        <title>Complex archaea that bridge the gap between prokaryotes and eukaryotes.</title>
        <authorList>
            <person name="Spang A."/>
            <person name="Saw J.H."/>
            <person name="Jorgensen S.L."/>
            <person name="Zaremba-Niedzwiedzka K."/>
            <person name="Martijn J."/>
            <person name="Lind A.E."/>
            <person name="van Eijk R."/>
            <person name="Schleper C."/>
            <person name="Guy L."/>
            <person name="Ettema T.J."/>
        </authorList>
    </citation>
    <scope>NUCLEOTIDE SEQUENCE</scope>
</reference>
<dbReference type="Pfam" id="PF02545">
    <property type="entry name" value="Maf"/>
    <property type="match status" value="1"/>
</dbReference>
<sequence length="88" mass="9505">VITGVALLGPGPRRLIASDTTHVTMRRITDDEIQAYLDSGEWQGKAGAYAIQETADRFVTSVEGSFTNVVGLPMELVRRMLGVRLGDG</sequence>